<comment type="caution">
    <text evidence="1">The sequence shown here is derived from an EMBL/GenBank/DDBJ whole genome shotgun (WGS) entry which is preliminary data.</text>
</comment>
<accession>A0A7Y1A3J0</accession>
<organism evidence="1 2">
    <name type="scientific">Pseudomonas veronii</name>
    <dbReference type="NCBI Taxonomy" id="76761"/>
    <lineage>
        <taxon>Bacteria</taxon>
        <taxon>Pseudomonadati</taxon>
        <taxon>Pseudomonadota</taxon>
        <taxon>Gammaproteobacteria</taxon>
        <taxon>Pseudomonadales</taxon>
        <taxon>Pseudomonadaceae</taxon>
        <taxon>Pseudomonas</taxon>
    </lineage>
</organism>
<gene>
    <name evidence="1" type="ORF">HBO38_08905</name>
</gene>
<evidence type="ECO:0000313" key="1">
    <source>
        <dbReference type="EMBL" id="NMY08565.1"/>
    </source>
</evidence>
<proteinExistence type="predicted"/>
<evidence type="ECO:0000313" key="2">
    <source>
        <dbReference type="Proteomes" id="UP000537729"/>
    </source>
</evidence>
<protein>
    <submittedName>
        <fullName evidence="1">Uncharacterized protein</fullName>
    </submittedName>
</protein>
<name>A0A7Y1A3J0_PSEVE</name>
<reference evidence="1 2" key="1">
    <citation type="journal article" date="2020" name="Front. Microbiol.">
        <title>Genetic Organization of the aprX-lipA2 Operon Affects the Proteolytic Potential of Pseudomonas Species in Milk.</title>
        <authorList>
            <person name="Maier C."/>
            <person name="Huptas C."/>
            <person name="von Neubeck M."/>
            <person name="Scherer S."/>
            <person name="Wenning M."/>
            <person name="Lucking G."/>
        </authorList>
    </citation>
    <scope>NUCLEOTIDE SEQUENCE [LARGE SCALE GENOMIC DNA]</scope>
    <source>
        <strain evidence="1 2">DSM 16272</strain>
    </source>
</reference>
<sequence>MKALSKFEQACADYAEARLAVKKATLRIGAYLSDCSRAEDDSKLNRKGGQYSHVSQVLEWEVDDYGNESTYTAQERAEVLAECPGCQKAWQAIQDRREWRKKFGIAKRRITLFGNQVLGARDD</sequence>
<dbReference type="RefSeq" id="WP_138725727.1">
    <property type="nucleotide sequence ID" value="NZ_JAAQWG010000010.1"/>
</dbReference>
<dbReference type="EMBL" id="JAAQWG010000010">
    <property type="protein sequence ID" value="NMY08565.1"/>
    <property type="molecule type" value="Genomic_DNA"/>
</dbReference>
<dbReference type="AlphaFoldDB" id="A0A7Y1A3J0"/>
<dbReference type="Proteomes" id="UP000537729">
    <property type="component" value="Unassembled WGS sequence"/>
</dbReference>